<dbReference type="GeneID" id="125522972"/>
<sequence>MAQVVSFPCAVKEFDAGASASPTQIEGPCEIETRSYGGERQWIFRCNQSADLVSLRMWGRAWCRPPVTAAVGLATGPVSANGDMRVHLMVSQQPQKSGWNKLLRIGAATPSRAPHPNRITAFEKAVRCFTDYPSETVISPVLGTSFESLGEGWCKEHKVLPVSMSSSDKIFVG</sequence>
<dbReference type="Proteomes" id="UP000015106">
    <property type="component" value="Chromosome 7"/>
</dbReference>
<evidence type="ECO:0000313" key="2">
    <source>
        <dbReference type="Proteomes" id="UP000015106"/>
    </source>
</evidence>
<keyword evidence="2" id="KW-1185">Reference proteome</keyword>
<dbReference type="KEGG" id="tua:125522972"/>
<gene>
    <name evidence="1" type="primary">LOC125522972</name>
</gene>
<organism evidence="1 2">
    <name type="scientific">Triticum urartu</name>
    <name type="common">Red wild einkorn</name>
    <name type="synonym">Crithodium urartu</name>
    <dbReference type="NCBI Taxonomy" id="4572"/>
    <lineage>
        <taxon>Eukaryota</taxon>
        <taxon>Viridiplantae</taxon>
        <taxon>Streptophyta</taxon>
        <taxon>Embryophyta</taxon>
        <taxon>Tracheophyta</taxon>
        <taxon>Spermatophyta</taxon>
        <taxon>Magnoliopsida</taxon>
        <taxon>Liliopsida</taxon>
        <taxon>Poales</taxon>
        <taxon>Poaceae</taxon>
        <taxon>BOP clade</taxon>
        <taxon>Pooideae</taxon>
        <taxon>Triticodae</taxon>
        <taxon>Triticeae</taxon>
        <taxon>Triticinae</taxon>
        <taxon>Triticum</taxon>
    </lineage>
</organism>
<accession>A0A8R7R2D9</accession>
<evidence type="ECO:0000313" key="1">
    <source>
        <dbReference type="EnsemblPlants" id="TuG1812G0700002881.01.T02"/>
    </source>
</evidence>
<reference evidence="2" key="1">
    <citation type="journal article" date="2013" name="Nature">
        <title>Draft genome of the wheat A-genome progenitor Triticum urartu.</title>
        <authorList>
            <person name="Ling H.Q."/>
            <person name="Zhao S."/>
            <person name="Liu D."/>
            <person name="Wang J."/>
            <person name="Sun H."/>
            <person name="Zhang C."/>
            <person name="Fan H."/>
            <person name="Li D."/>
            <person name="Dong L."/>
            <person name="Tao Y."/>
            <person name="Gao C."/>
            <person name="Wu H."/>
            <person name="Li Y."/>
            <person name="Cui Y."/>
            <person name="Guo X."/>
            <person name="Zheng S."/>
            <person name="Wang B."/>
            <person name="Yu K."/>
            <person name="Liang Q."/>
            <person name="Yang W."/>
            <person name="Lou X."/>
            <person name="Chen J."/>
            <person name="Feng M."/>
            <person name="Jian J."/>
            <person name="Zhang X."/>
            <person name="Luo G."/>
            <person name="Jiang Y."/>
            <person name="Liu J."/>
            <person name="Wang Z."/>
            <person name="Sha Y."/>
            <person name="Zhang B."/>
            <person name="Wu H."/>
            <person name="Tang D."/>
            <person name="Shen Q."/>
            <person name="Xue P."/>
            <person name="Zou S."/>
            <person name="Wang X."/>
            <person name="Liu X."/>
            <person name="Wang F."/>
            <person name="Yang Y."/>
            <person name="An X."/>
            <person name="Dong Z."/>
            <person name="Zhang K."/>
            <person name="Zhang X."/>
            <person name="Luo M.C."/>
            <person name="Dvorak J."/>
            <person name="Tong Y."/>
            <person name="Wang J."/>
            <person name="Yang H."/>
            <person name="Li Z."/>
            <person name="Wang D."/>
            <person name="Zhang A."/>
            <person name="Wang J."/>
        </authorList>
    </citation>
    <scope>NUCLEOTIDE SEQUENCE</scope>
    <source>
        <strain evidence="2">cv. G1812</strain>
    </source>
</reference>
<reference evidence="1" key="3">
    <citation type="submission" date="2022-06" db="UniProtKB">
        <authorList>
            <consortium name="EnsemblPlants"/>
        </authorList>
    </citation>
    <scope>IDENTIFICATION</scope>
</reference>
<proteinExistence type="predicted"/>
<name>A0A8R7R2D9_TRIUA</name>
<dbReference type="Gramene" id="TuG1812G0700002881.01.T02">
    <property type="protein sequence ID" value="TuG1812G0700002881.01.T02"/>
    <property type="gene ID" value="TuG1812G0700002881.01"/>
</dbReference>
<dbReference type="EnsemblPlants" id="TuG1812G0700002881.01.T02">
    <property type="protein sequence ID" value="TuG1812G0700002881.01.T02"/>
    <property type="gene ID" value="TuG1812G0700002881.01"/>
</dbReference>
<reference evidence="1" key="2">
    <citation type="submission" date="2018-03" db="EMBL/GenBank/DDBJ databases">
        <title>The Triticum urartu genome reveals the dynamic nature of wheat genome evolution.</title>
        <authorList>
            <person name="Ling H."/>
            <person name="Ma B."/>
            <person name="Shi X."/>
            <person name="Liu H."/>
            <person name="Dong L."/>
            <person name="Sun H."/>
            <person name="Cao Y."/>
            <person name="Gao Q."/>
            <person name="Zheng S."/>
            <person name="Li Y."/>
            <person name="Yu Y."/>
            <person name="Du H."/>
            <person name="Qi M."/>
            <person name="Li Y."/>
            <person name="Yu H."/>
            <person name="Cui Y."/>
            <person name="Wang N."/>
            <person name="Chen C."/>
            <person name="Wu H."/>
            <person name="Zhao Y."/>
            <person name="Zhang J."/>
            <person name="Li Y."/>
            <person name="Zhou W."/>
            <person name="Zhang B."/>
            <person name="Hu W."/>
            <person name="Eijk M."/>
            <person name="Tang J."/>
            <person name="Witsenboer H."/>
            <person name="Zhao S."/>
            <person name="Li Z."/>
            <person name="Zhang A."/>
            <person name="Wang D."/>
            <person name="Liang C."/>
        </authorList>
    </citation>
    <scope>NUCLEOTIDE SEQUENCE [LARGE SCALE GENOMIC DNA]</scope>
    <source>
        <strain evidence="1">cv. G1812</strain>
    </source>
</reference>
<dbReference type="AlphaFoldDB" id="A0A8R7R2D9"/>
<protein>
    <submittedName>
        <fullName evidence="1">Uncharacterized protein</fullName>
    </submittedName>
</protein>
<dbReference type="RefSeq" id="XP_048543972.1">
    <property type="nucleotide sequence ID" value="XM_048688015.1"/>
</dbReference>